<dbReference type="EMBL" id="JABDTM020013930">
    <property type="protein sequence ID" value="KAH0819700.1"/>
    <property type="molecule type" value="Genomic_DNA"/>
</dbReference>
<sequence length="224" mass="25403">MWMSRRVSAGCSSAPCAFGCTSVGASGFACGCPQGYQRIGQGHCLSTITPATVGYGHDIGDVPTYPINEGYGSASNDKLITTEGCFSCKINGRHRRHYKLNLEQKSVGNHTLRQIFKRSKRFRRHHHGEDLELKISLGQTKHRMRIIKIQPSVKREMEYMIVRGNESGKFELMKKHGVWALHFKRRLRHPGAFDLLIHGRPSKSQQENNYDKPLTLRVRLVVTE</sequence>
<dbReference type="Proteomes" id="UP000719412">
    <property type="component" value="Unassembled WGS sequence"/>
</dbReference>
<evidence type="ECO:0000313" key="2">
    <source>
        <dbReference type="Proteomes" id="UP000719412"/>
    </source>
</evidence>
<accession>A0A8J6HJ38</accession>
<organism evidence="1 2">
    <name type="scientific">Tenebrio molitor</name>
    <name type="common">Yellow mealworm beetle</name>
    <dbReference type="NCBI Taxonomy" id="7067"/>
    <lineage>
        <taxon>Eukaryota</taxon>
        <taxon>Metazoa</taxon>
        <taxon>Ecdysozoa</taxon>
        <taxon>Arthropoda</taxon>
        <taxon>Hexapoda</taxon>
        <taxon>Insecta</taxon>
        <taxon>Pterygota</taxon>
        <taxon>Neoptera</taxon>
        <taxon>Endopterygota</taxon>
        <taxon>Coleoptera</taxon>
        <taxon>Polyphaga</taxon>
        <taxon>Cucujiformia</taxon>
        <taxon>Tenebrionidae</taxon>
        <taxon>Tenebrio</taxon>
    </lineage>
</organism>
<dbReference type="PROSITE" id="PS51257">
    <property type="entry name" value="PROKAR_LIPOPROTEIN"/>
    <property type="match status" value="1"/>
</dbReference>
<evidence type="ECO:0000313" key="1">
    <source>
        <dbReference type="EMBL" id="KAH0819700.1"/>
    </source>
</evidence>
<name>A0A8J6HJ38_TENMO</name>
<comment type="caution">
    <text evidence="1">The sequence shown here is derived from an EMBL/GenBank/DDBJ whole genome shotgun (WGS) entry which is preliminary data.</text>
</comment>
<keyword evidence="2" id="KW-1185">Reference proteome</keyword>
<protein>
    <submittedName>
        <fullName evidence="1">Uncharacterized protein</fullName>
    </submittedName>
</protein>
<proteinExistence type="predicted"/>
<reference evidence="1" key="2">
    <citation type="submission" date="2021-08" db="EMBL/GenBank/DDBJ databases">
        <authorList>
            <person name="Eriksson T."/>
        </authorList>
    </citation>
    <scope>NUCLEOTIDE SEQUENCE</scope>
    <source>
        <strain evidence="1">Stoneville</strain>
        <tissue evidence="1">Whole head</tissue>
    </source>
</reference>
<dbReference type="AlphaFoldDB" id="A0A8J6HJ38"/>
<reference evidence="1" key="1">
    <citation type="journal article" date="2020" name="J Insects Food Feed">
        <title>The yellow mealworm (Tenebrio molitor) genome: a resource for the emerging insects as food and feed industry.</title>
        <authorList>
            <person name="Eriksson T."/>
            <person name="Andere A."/>
            <person name="Kelstrup H."/>
            <person name="Emery V."/>
            <person name="Picard C."/>
        </authorList>
    </citation>
    <scope>NUCLEOTIDE SEQUENCE</scope>
    <source>
        <strain evidence="1">Stoneville</strain>
        <tissue evidence="1">Whole head</tissue>
    </source>
</reference>
<gene>
    <name evidence="1" type="ORF">GEV33_003091</name>
</gene>